<accession>A0A843ABL3</accession>
<keyword evidence="1" id="KW-0472">Membrane</keyword>
<feature type="transmembrane region" description="Helical" evidence="1">
    <location>
        <begin position="49"/>
        <end position="71"/>
    </location>
</feature>
<protein>
    <submittedName>
        <fullName evidence="2">DUF1614 domain-containing protein</fullName>
    </submittedName>
</protein>
<dbReference type="RefSeq" id="WP_193803622.1">
    <property type="nucleotide sequence ID" value="NZ_JADEZV010000002.1"/>
</dbReference>
<dbReference type="Pfam" id="PF07758">
    <property type="entry name" value="DUF1614"/>
    <property type="match status" value="1"/>
</dbReference>
<evidence type="ECO:0000313" key="3">
    <source>
        <dbReference type="Proteomes" id="UP000652307"/>
    </source>
</evidence>
<name>A0A843ABL3_9CREN</name>
<dbReference type="AlphaFoldDB" id="A0A843ABL3"/>
<organism evidence="2 3">
    <name type="scientific">Fervidicoccus fontis</name>
    <dbReference type="NCBI Taxonomy" id="683846"/>
    <lineage>
        <taxon>Archaea</taxon>
        <taxon>Thermoproteota</taxon>
        <taxon>Thermoprotei</taxon>
        <taxon>Fervidicoccales</taxon>
        <taxon>Fervidicoccaceae</taxon>
        <taxon>Fervidicoccus</taxon>
    </lineage>
</organism>
<dbReference type="Proteomes" id="UP000652307">
    <property type="component" value="Unassembled WGS sequence"/>
</dbReference>
<dbReference type="EMBL" id="JADEZV010000002">
    <property type="protein sequence ID" value="MBE9391212.1"/>
    <property type="molecule type" value="Genomic_DNA"/>
</dbReference>
<feature type="transmembrane region" description="Helical" evidence="1">
    <location>
        <begin position="223"/>
        <end position="250"/>
    </location>
</feature>
<proteinExistence type="predicted"/>
<feature type="transmembrane region" description="Helical" evidence="1">
    <location>
        <begin position="16"/>
        <end position="43"/>
    </location>
</feature>
<feature type="transmembrane region" description="Helical" evidence="1">
    <location>
        <begin position="83"/>
        <end position="101"/>
    </location>
</feature>
<sequence>MSNSGRIIISNPFHPLMLVVYFVIFFPAFLIMPSVFSSLSFFIGLPQGISILIGLSMPMLSFVFSFMNIVIRRIRLEGFFYTIESRYVYFMGIPFPVYYPVYQRREIVIAINIGGAVIPITFSALLLARLYCMSSLYFIDALIVIAITSIITFLISRTVPNVGIATPSLIPPLISGISALAICGTNYIFPVAYVGGVLGSLIGADVLRLSKDFSKFTHQLGPVFLSIGGAGTFDGVFLSGIIAAIFAYIFT</sequence>
<gene>
    <name evidence="2" type="ORF">IOK49_03870</name>
</gene>
<dbReference type="InterPro" id="IPR011672">
    <property type="entry name" value="DUF1614"/>
</dbReference>
<feature type="transmembrane region" description="Helical" evidence="1">
    <location>
        <begin position="176"/>
        <end position="202"/>
    </location>
</feature>
<reference evidence="2" key="1">
    <citation type="submission" date="2020-10" db="EMBL/GenBank/DDBJ databases">
        <title>Fervidococcus fontis strain 3639Fd - the first crenarchaeon capable of growth on lipids.</title>
        <authorList>
            <person name="Kochetkova T.V."/>
            <person name="Elcheninov A.G."/>
            <person name="Toschakov S.V."/>
            <person name="Kublanov I.V."/>
        </authorList>
    </citation>
    <scope>NUCLEOTIDE SEQUENCE</scope>
    <source>
        <strain evidence="2">3639Fd</strain>
    </source>
</reference>
<keyword evidence="1" id="KW-0812">Transmembrane</keyword>
<feature type="transmembrane region" description="Helical" evidence="1">
    <location>
        <begin position="135"/>
        <end position="156"/>
    </location>
</feature>
<feature type="transmembrane region" description="Helical" evidence="1">
    <location>
        <begin position="107"/>
        <end position="128"/>
    </location>
</feature>
<comment type="caution">
    <text evidence="2">The sequence shown here is derived from an EMBL/GenBank/DDBJ whole genome shotgun (WGS) entry which is preliminary data.</text>
</comment>
<keyword evidence="1" id="KW-1133">Transmembrane helix</keyword>
<evidence type="ECO:0000256" key="1">
    <source>
        <dbReference type="SAM" id="Phobius"/>
    </source>
</evidence>
<evidence type="ECO:0000313" key="2">
    <source>
        <dbReference type="EMBL" id="MBE9391212.1"/>
    </source>
</evidence>